<organism evidence="2 3">
    <name type="scientific">Streptomyces pulveraceus</name>
    <dbReference type="NCBI Taxonomy" id="68258"/>
    <lineage>
        <taxon>Bacteria</taxon>
        <taxon>Bacillati</taxon>
        <taxon>Actinomycetota</taxon>
        <taxon>Actinomycetes</taxon>
        <taxon>Kitasatosporales</taxon>
        <taxon>Streptomycetaceae</taxon>
        <taxon>Streptomyces</taxon>
    </lineage>
</organism>
<dbReference type="RefSeq" id="WP_344507173.1">
    <property type="nucleotide sequence ID" value="NZ_BAAATU010000001.1"/>
</dbReference>
<dbReference type="PROSITE" id="PS51318">
    <property type="entry name" value="TAT"/>
    <property type="match status" value="1"/>
</dbReference>
<dbReference type="Proteomes" id="UP001596200">
    <property type="component" value="Unassembled WGS sequence"/>
</dbReference>
<proteinExistence type="predicted"/>
<feature type="region of interest" description="Disordered" evidence="1">
    <location>
        <begin position="32"/>
        <end position="57"/>
    </location>
</feature>
<keyword evidence="3" id="KW-1185">Reference proteome</keyword>
<dbReference type="InterPro" id="IPR006311">
    <property type="entry name" value="TAT_signal"/>
</dbReference>
<accession>A0ABW1GMV5</accession>
<evidence type="ECO:0000313" key="3">
    <source>
        <dbReference type="Proteomes" id="UP001596200"/>
    </source>
</evidence>
<name>A0ABW1GMV5_9ACTN</name>
<protein>
    <submittedName>
        <fullName evidence="2">Uncharacterized protein</fullName>
    </submittedName>
</protein>
<dbReference type="EMBL" id="JBHSPU010000020">
    <property type="protein sequence ID" value="MFC5916185.1"/>
    <property type="molecule type" value="Genomic_DNA"/>
</dbReference>
<comment type="caution">
    <text evidence="2">The sequence shown here is derived from an EMBL/GenBank/DDBJ whole genome shotgun (WGS) entry which is preliminary data.</text>
</comment>
<sequence length="57" mass="6061">MTVVPHDQSHGLNRRQILVTGLAASALLATSALPSPDSSRRRRGRRSGRTPAAGKPM</sequence>
<evidence type="ECO:0000313" key="2">
    <source>
        <dbReference type="EMBL" id="MFC5916185.1"/>
    </source>
</evidence>
<evidence type="ECO:0000256" key="1">
    <source>
        <dbReference type="SAM" id="MobiDB-lite"/>
    </source>
</evidence>
<gene>
    <name evidence="2" type="ORF">ACFP1B_22570</name>
</gene>
<reference evidence="3" key="1">
    <citation type="journal article" date="2019" name="Int. J. Syst. Evol. Microbiol.">
        <title>The Global Catalogue of Microorganisms (GCM) 10K type strain sequencing project: providing services to taxonomists for standard genome sequencing and annotation.</title>
        <authorList>
            <consortium name="The Broad Institute Genomics Platform"/>
            <consortium name="The Broad Institute Genome Sequencing Center for Infectious Disease"/>
            <person name="Wu L."/>
            <person name="Ma J."/>
        </authorList>
    </citation>
    <scope>NUCLEOTIDE SEQUENCE [LARGE SCALE GENOMIC DNA]</scope>
    <source>
        <strain evidence="3">JCM 4147</strain>
    </source>
</reference>